<dbReference type="Proteomes" id="UP000178448">
    <property type="component" value="Unassembled WGS sequence"/>
</dbReference>
<dbReference type="Pfam" id="PF13385">
    <property type="entry name" value="Laminin_G_3"/>
    <property type="match status" value="5"/>
</dbReference>
<evidence type="ECO:0000313" key="4">
    <source>
        <dbReference type="EMBL" id="OGG01585.1"/>
    </source>
</evidence>
<dbReference type="PANTHER" id="PTHR42535:SF2">
    <property type="entry name" value="CHROMOSOME UNDETERMINED SCAFFOLD_146, WHOLE GENOME SHOTGUN SEQUENCE"/>
    <property type="match status" value="1"/>
</dbReference>
<sequence length="1165" mass="123405">MQATRNSLSTAARDLHFTYSPDSVSTFDVRYNEIFVRKYVSSEPTLEVGAETPSYLPIKPITISGWINATTLDANDRVIIARNASPSYSWYVANDAANPGKLEFSTDGGVTTGVSTLTLSTGTWYHIVLAADETKTRLYINGTPDKEITHTGILYQNGNIALGADTSGSNAWNGKIDDVRIYDRALSPAEISQLYNWAPGPVAWWKLDEGSGSNAHDSSGNGYSGTLTNGPGWTNGQYGKGIKTTVNGTMDYVSVADPASGALDFDNTQNYTIDFWLKLSDVDGSGTAAKVINKNYTDAFNAAGYSVRFAEGGGAWGFDCVYSDSNSGNGLDIATVGTTTVTDGNWHHVSCVMDRDGSATGTSGLYAYFDGQQYASDTSLTEGSAVNSGVLTIGDEIVDNSEMTGSLDDVRIYNYAHTTGKVVEDMNAGHPAPGSPVGSAALSYNFDEGYGNSGTIVHDSSPNNYDGAVISGTPPVWSNDCKFNKCISVDDTHWGLDAGDISLFDSLSRMTVVMWVKPTTLTVKRVLASKSDMDLDKTTGSYNSWTISEDNTNSDEIRVYIHSNITDVSNYFTTTNLNLANGTWDQIVMVYDGSQAASDRVKVFKNGTLTTGTITGTIPTSMVSDSSGSNVTVGGSWGPDLDPFIGSFDDFKIFTSALTADQVKQLFNQSSAAVMGALSTDSSGNASWSGSDAYCPPGQGSACIAPVGEWTFDEKSGTTIYDRMGTGGDPVFSGDPKWVKGKHGSAVFFDGTDDKAEESNTAPQSLVITGSVTLSAWVNRTAGGTDDDIVRITGSGAGEPGNIAYKLFYNGSDDRLRWQHQYGAGLNIAFSSPNNPTVVSGVWVYVAAVRDATAKTVTFYENGIRLGNPVSYSDNATGGTNNPDFGFGTASGDEFNGSIDDVRIYNYARTQAQIAWEFNQGAPVAYWQFDDCQGTTAYNAAPTASGAAPGNNASIFIGATAGNTSAGSCSSGQGSESWNDGTTGKRNYSLDFDGADDVATVSAFSPLASAGQTTTNLSWGSWLYPKTSAATKTVMEKVTEFRLTTDGSGKPICDIYTGGAFTTNTAGASAQALSLNTWQHVLCTYDGTTIKVYVNGNQTDSWIQGGSITAASSALHIAQNSSSAQRFEGQLDEMMVFTYPLTAIQVKTLINEGAVRYGPLQGAPQ</sequence>
<feature type="domain" description="LamG-like jellyroll fold" evidence="3">
    <location>
        <begin position="508"/>
        <end position="661"/>
    </location>
</feature>
<feature type="domain" description="LamG-like jellyroll fold" evidence="3">
    <location>
        <begin position="997"/>
        <end position="1144"/>
    </location>
</feature>
<feature type="domain" description="LamG-like jellyroll fold" evidence="3">
    <location>
        <begin position="59"/>
        <end position="189"/>
    </location>
</feature>
<name>A0A1F5YN53_9BACT</name>
<dbReference type="SMART" id="SM00560">
    <property type="entry name" value="LamGL"/>
    <property type="match status" value="4"/>
</dbReference>
<feature type="domain" description="LamG-like jellyroll fold" evidence="3">
    <location>
        <begin position="770"/>
        <end position="912"/>
    </location>
</feature>
<keyword evidence="1" id="KW-0732">Signal</keyword>
<protein>
    <recommendedName>
        <fullName evidence="3">LamG-like jellyroll fold domain-containing protein</fullName>
    </recommendedName>
</protein>
<dbReference type="SUPFAM" id="SSF49899">
    <property type="entry name" value="Concanavalin A-like lectins/glucanases"/>
    <property type="match status" value="5"/>
</dbReference>
<dbReference type="InterPro" id="IPR006558">
    <property type="entry name" value="LamG-like"/>
</dbReference>
<evidence type="ECO:0000313" key="5">
    <source>
        <dbReference type="Proteomes" id="UP000178448"/>
    </source>
</evidence>
<dbReference type="STRING" id="1798374.A2Z33_04555"/>
<proteinExistence type="predicted"/>
<dbReference type="AlphaFoldDB" id="A0A1F5YN53"/>
<evidence type="ECO:0000259" key="3">
    <source>
        <dbReference type="SMART" id="SM00560"/>
    </source>
</evidence>
<accession>A0A1F5YN53</accession>
<keyword evidence="2" id="KW-1015">Disulfide bond</keyword>
<dbReference type="PANTHER" id="PTHR42535">
    <property type="entry name" value="OOKINETE PROTEIN, PUTATIVE-RELATED"/>
    <property type="match status" value="1"/>
</dbReference>
<evidence type="ECO:0000256" key="2">
    <source>
        <dbReference type="ARBA" id="ARBA00023157"/>
    </source>
</evidence>
<dbReference type="InterPro" id="IPR013320">
    <property type="entry name" value="ConA-like_dom_sf"/>
</dbReference>
<reference evidence="4 5" key="1">
    <citation type="journal article" date="2016" name="Nat. Commun.">
        <title>Thousands of microbial genomes shed light on interconnected biogeochemical processes in an aquifer system.</title>
        <authorList>
            <person name="Anantharaman K."/>
            <person name="Brown C.T."/>
            <person name="Hug L.A."/>
            <person name="Sharon I."/>
            <person name="Castelle C.J."/>
            <person name="Probst A.J."/>
            <person name="Thomas B.C."/>
            <person name="Singh A."/>
            <person name="Wilkins M.J."/>
            <person name="Karaoz U."/>
            <person name="Brodie E.L."/>
            <person name="Williams K.H."/>
            <person name="Hubbard S.S."/>
            <person name="Banfield J.F."/>
        </authorList>
    </citation>
    <scope>NUCLEOTIDE SEQUENCE [LARGE SCALE GENOMIC DNA]</scope>
</reference>
<dbReference type="EMBL" id="MFJD01000013">
    <property type="protein sequence ID" value="OGG01585.1"/>
    <property type="molecule type" value="Genomic_DNA"/>
</dbReference>
<gene>
    <name evidence="4" type="ORF">A2Z33_04555</name>
</gene>
<organism evidence="4 5">
    <name type="scientific">Candidatus Gottesmanbacteria bacterium RBG_16_52_11</name>
    <dbReference type="NCBI Taxonomy" id="1798374"/>
    <lineage>
        <taxon>Bacteria</taxon>
        <taxon>Candidatus Gottesmaniibacteriota</taxon>
    </lineage>
</organism>
<comment type="caution">
    <text evidence="4">The sequence shown here is derived from an EMBL/GenBank/DDBJ whole genome shotgun (WGS) entry which is preliminary data.</text>
</comment>
<evidence type="ECO:0000256" key="1">
    <source>
        <dbReference type="ARBA" id="ARBA00022729"/>
    </source>
</evidence>
<dbReference type="Gene3D" id="2.60.120.200">
    <property type="match status" value="5"/>
</dbReference>